<reference evidence="2 3" key="1">
    <citation type="submission" date="2014-04" db="EMBL/GenBank/DDBJ databases">
        <authorList>
            <consortium name="DOE Joint Genome Institute"/>
            <person name="Kuo A."/>
            <person name="Zuccaro A."/>
            <person name="Kohler A."/>
            <person name="Nagy L.G."/>
            <person name="Floudas D."/>
            <person name="Copeland A."/>
            <person name="Barry K.W."/>
            <person name="Cichocki N."/>
            <person name="Veneault-Fourrey C."/>
            <person name="LaButti K."/>
            <person name="Lindquist E.A."/>
            <person name="Lipzen A."/>
            <person name="Lundell T."/>
            <person name="Morin E."/>
            <person name="Murat C."/>
            <person name="Sun H."/>
            <person name="Tunlid A."/>
            <person name="Henrissat B."/>
            <person name="Grigoriev I.V."/>
            <person name="Hibbett D.S."/>
            <person name="Martin F."/>
            <person name="Nordberg H.P."/>
            <person name="Cantor M.N."/>
            <person name="Hua S.X."/>
        </authorList>
    </citation>
    <scope>NUCLEOTIDE SEQUENCE [LARGE SCALE GENOMIC DNA]</scope>
    <source>
        <strain evidence="2 3">MAFF 305830</strain>
    </source>
</reference>
<accession>A0A0C3BAR3</accession>
<evidence type="ECO:0000256" key="1">
    <source>
        <dbReference type="SAM" id="MobiDB-lite"/>
    </source>
</evidence>
<evidence type="ECO:0000313" key="3">
    <source>
        <dbReference type="Proteomes" id="UP000054097"/>
    </source>
</evidence>
<feature type="compositionally biased region" description="Polar residues" evidence="1">
    <location>
        <begin position="427"/>
        <end position="467"/>
    </location>
</feature>
<feature type="compositionally biased region" description="Low complexity" evidence="1">
    <location>
        <begin position="308"/>
        <end position="323"/>
    </location>
</feature>
<feature type="compositionally biased region" description="Basic and acidic residues" evidence="1">
    <location>
        <begin position="81"/>
        <end position="90"/>
    </location>
</feature>
<feature type="region of interest" description="Disordered" evidence="1">
    <location>
        <begin position="514"/>
        <end position="572"/>
    </location>
</feature>
<feature type="region of interest" description="Disordered" evidence="1">
    <location>
        <begin position="636"/>
        <end position="661"/>
    </location>
</feature>
<feature type="compositionally biased region" description="Polar residues" evidence="1">
    <location>
        <begin position="68"/>
        <end position="79"/>
    </location>
</feature>
<feature type="region of interest" description="Disordered" evidence="1">
    <location>
        <begin position="419"/>
        <end position="467"/>
    </location>
</feature>
<feature type="compositionally biased region" description="Basic and acidic residues" evidence="1">
    <location>
        <begin position="33"/>
        <end position="47"/>
    </location>
</feature>
<feature type="compositionally biased region" description="Basic and acidic residues" evidence="1">
    <location>
        <begin position="113"/>
        <end position="133"/>
    </location>
</feature>
<dbReference type="HOGENOM" id="CLU_243811_0_0_1"/>
<protein>
    <submittedName>
        <fullName evidence="2">Uncharacterized protein</fullName>
    </submittedName>
</protein>
<feature type="region of interest" description="Disordered" evidence="1">
    <location>
        <begin position="113"/>
        <end position="195"/>
    </location>
</feature>
<feature type="compositionally biased region" description="Polar residues" evidence="1">
    <location>
        <begin position="948"/>
        <end position="968"/>
    </location>
</feature>
<feature type="region of interest" description="Disordered" evidence="1">
    <location>
        <begin position="1257"/>
        <end position="1282"/>
    </location>
</feature>
<feature type="region of interest" description="Disordered" evidence="1">
    <location>
        <begin position="727"/>
        <end position="746"/>
    </location>
</feature>
<feature type="compositionally biased region" description="Polar residues" evidence="1">
    <location>
        <begin position="355"/>
        <end position="364"/>
    </location>
</feature>
<sequence length="1613" mass="176763">MSKPFSLLNRIFSFSKGSKRNRSNADRLISTTEHGEEPDSHDPDDTLHPSGSVRTTGGIGGLGKGITNAASEIGRSNTRAAADRKGGEMGFRKRLLRRASMSASDLLSWGYEKNTRHESREHHQKDFKPRETSGHPFGEEPDQPQNLHQGHNDHDNNPHPNNRMVVGPTPNNGGNERYNEADGATHTRSQEGEELTRLLRSSSANYRIIRETDYRDMDPLEHPINAIALDRRPSIPLLSSNQTNPPTAWLSQQAGSVAFPPQHVPLVHVPSVTSNSSASTYKVTVHRRRIHSRTSFPEANRALDHLHSSSPMAPTSTPSVSPHSSEDWHGTPSEEIIPRRTMVKPSGIPKFRVQSDLSQTRNNSTIIAEPKALKQQVLPSMLPRRSSKHQSPARHTEQKGLVAGGARVTSQLYPVAPLRTVPPASHRTPSLPLQESNLKNNQGPGQASRSSIRLLHQSGSSSRASNSETAFCSTATLEISRASIRNEEAYDGITKEADQTWTGHEASLTHSMISKTSTHKTPTKARNVLKKRRGKSQARIADSSVAPTEKVTSIKSEESPIGAGDESDKDLSHSNLRTVLGVLHAVGDVVERLHGSAVGEEALSPPRRQYTDDWDFVSHCDLPAMPTFASCQTSMSPHSNKGIHSTDKKATVPSGRSKLTIDSPHNRVRLARLRRDPSVVSLLDMYKSDGTLEEDAFSNTPPSKLLQRTVSDGGLKLVQTTTRLQKEANPKGTTKGGIHPESRNSQMRRAYTEALNEASPDSIGEPRDLDHKLAPDSRSNEAIDSKFYVEEHASLSTDNGQSGLMIDVSLLVEPGSLSQANDASCESSPMIETPIEPLDAEYPLSSHHHAVDIKRNESTVGSGSIPRSPNRRASEVFAFLNHTPLDSDEMLDARYNNGGDEVAASTQISHQTNPIIHDLPQRRLTPVLKSPMQASSPSKRPSGPRTIARSNATLSLSTANTITPFNLSSHDETPQQPPHPTSPSSVPSPEGRSPEPLTGATFASDSFASQNTTDRSLYRGIYKLLNDTPAGRDKVAHGNTARSTTRLSTILPTRDFNSLLFDAVDVNKSLPTPPSPSDSDVDARTDAHKPLQILTPSSAIIEHLPSNQGNLSRHNSTKSNVAVVQQPQHNLNGTVKEKVAMWESTTSLTVEKCEATRQPPLRPGQAEPDQRSVKWSEVASSDKRDSVLRDGRTFNSSKPTGKMFGPRTPTKRPTNGTRSPRDGPTPERSNKHTDVNLGYPFSQDLFPAILSPGGPAVAKPNSYLHTPQRSSSKDEHSPASSSKLGAYGREIMALARSSQSASIVVSPLAATLPTEIVQTILVAGACDRFFGKPFAARSLRVAKWVIPCITPELYRTVDLWTETQAASFLSAIQLNKSHVLHRPRYYVQSVIINTAAFNANDTQSNLLPHMEVGRLTPGGVTTMTTFDILSSLSQGECPRWISVTAPMVILATRRYQPSPPIVMPRDVTITGVDSISWGAYDWSNLQKIRFTDYNLNLQDIRRLVTLPNLSHVAFAFYYDVPLGLFIIEELASSNKIQCVLVVIYVTQGRQEQDIKEQRKKMLQQLDEPKLVVWEDTPDSVDMMETEESDRLWKQVAAVVAAQTSEKQAALSRG</sequence>
<dbReference type="OrthoDB" id="3145912at2759"/>
<dbReference type="Proteomes" id="UP000054097">
    <property type="component" value="Unassembled WGS sequence"/>
</dbReference>
<evidence type="ECO:0000313" key="2">
    <source>
        <dbReference type="EMBL" id="KIM33905.1"/>
    </source>
</evidence>
<feature type="region of interest" description="Disordered" evidence="1">
    <location>
        <begin position="928"/>
        <end position="1009"/>
    </location>
</feature>
<feature type="compositionally biased region" description="Basic residues" evidence="1">
    <location>
        <begin position="517"/>
        <end position="536"/>
    </location>
</feature>
<feature type="region of interest" description="Disordered" evidence="1">
    <location>
        <begin position="382"/>
        <end position="405"/>
    </location>
</feature>
<dbReference type="STRING" id="933852.A0A0C3BAR3"/>
<name>A0A0C3BAR3_SERVB</name>
<proteinExistence type="predicted"/>
<feature type="region of interest" description="Disordered" evidence="1">
    <location>
        <begin position="16"/>
        <end position="90"/>
    </location>
</feature>
<gene>
    <name evidence="2" type="ORF">M408DRAFT_5345</name>
</gene>
<feature type="compositionally biased region" description="Basic and acidic residues" evidence="1">
    <location>
        <begin position="177"/>
        <end position="195"/>
    </location>
</feature>
<dbReference type="EMBL" id="KN824277">
    <property type="protein sequence ID" value="KIM33905.1"/>
    <property type="molecule type" value="Genomic_DNA"/>
</dbReference>
<keyword evidence="3" id="KW-1185">Reference proteome</keyword>
<feature type="compositionally biased region" description="Basic and acidic residues" evidence="1">
    <location>
        <begin position="1168"/>
        <end position="1192"/>
    </location>
</feature>
<feature type="region of interest" description="Disordered" evidence="1">
    <location>
        <begin position="1150"/>
        <end position="1237"/>
    </location>
</feature>
<reference evidence="3" key="2">
    <citation type="submission" date="2015-01" db="EMBL/GenBank/DDBJ databases">
        <title>Evolutionary Origins and Diversification of the Mycorrhizal Mutualists.</title>
        <authorList>
            <consortium name="DOE Joint Genome Institute"/>
            <consortium name="Mycorrhizal Genomics Consortium"/>
            <person name="Kohler A."/>
            <person name="Kuo A."/>
            <person name="Nagy L.G."/>
            <person name="Floudas D."/>
            <person name="Copeland A."/>
            <person name="Barry K.W."/>
            <person name="Cichocki N."/>
            <person name="Veneault-Fourrey C."/>
            <person name="LaButti K."/>
            <person name="Lindquist E.A."/>
            <person name="Lipzen A."/>
            <person name="Lundell T."/>
            <person name="Morin E."/>
            <person name="Murat C."/>
            <person name="Riley R."/>
            <person name="Ohm R."/>
            <person name="Sun H."/>
            <person name="Tunlid A."/>
            <person name="Henrissat B."/>
            <person name="Grigoriev I.V."/>
            <person name="Hibbett D.S."/>
            <person name="Martin F."/>
        </authorList>
    </citation>
    <scope>NUCLEOTIDE SEQUENCE [LARGE SCALE GENOMIC DNA]</scope>
    <source>
        <strain evidence="3">MAFF 305830</strain>
    </source>
</reference>
<feature type="compositionally biased region" description="Basic and acidic residues" evidence="1">
    <location>
        <begin position="1219"/>
        <end position="1234"/>
    </location>
</feature>
<feature type="region of interest" description="Disordered" evidence="1">
    <location>
        <begin position="306"/>
        <end position="364"/>
    </location>
</feature>
<organism evidence="2 3">
    <name type="scientific">Serendipita vermifera MAFF 305830</name>
    <dbReference type="NCBI Taxonomy" id="933852"/>
    <lineage>
        <taxon>Eukaryota</taxon>
        <taxon>Fungi</taxon>
        <taxon>Dikarya</taxon>
        <taxon>Basidiomycota</taxon>
        <taxon>Agaricomycotina</taxon>
        <taxon>Agaricomycetes</taxon>
        <taxon>Sebacinales</taxon>
        <taxon>Serendipitaceae</taxon>
        <taxon>Serendipita</taxon>
    </lineage>
</organism>